<dbReference type="GO" id="GO:0000287">
    <property type="term" value="F:magnesium ion binding"/>
    <property type="evidence" value="ECO:0007669"/>
    <property type="project" value="TreeGrafter"/>
</dbReference>
<dbReference type="InterPro" id="IPR036412">
    <property type="entry name" value="HAD-like_sf"/>
</dbReference>
<protein>
    <recommendedName>
        <fullName evidence="3">Cof-type HAD-IIB family hydrolase</fullName>
    </recommendedName>
</protein>
<organism evidence="1 2">
    <name type="scientific">Steroidobacter agaridevorans</name>
    <dbReference type="NCBI Taxonomy" id="2695856"/>
    <lineage>
        <taxon>Bacteria</taxon>
        <taxon>Pseudomonadati</taxon>
        <taxon>Pseudomonadota</taxon>
        <taxon>Gammaproteobacteria</taxon>
        <taxon>Steroidobacterales</taxon>
        <taxon>Steroidobacteraceae</taxon>
        <taxon>Steroidobacter</taxon>
    </lineage>
</organism>
<proteinExistence type="predicted"/>
<comment type="caution">
    <text evidence="1">The sequence shown here is derived from an EMBL/GenBank/DDBJ whole genome shotgun (WGS) entry which is preliminary data.</text>
</comment>
<dbReference type="GO" id="GO:0016791">
    <property type="term" value="F:phosphatase activity"/>
    <property type="evidence" value="ECO:0007669"/>
    <property type="project" value="TreeGrafter"/>
</dbReference>
<gene>
    <name evidence="1" type="ORF">GCM10011487_35800</name>
</gene>
<dbReference type="GO" id="GO:0005829">
    <property type="term" value="C:cytosol"/>
    <property type="evidence" value="ECO:0007669"/>
    <property type="project" value="TreeGrafter"/>
</dbReference>
<dbReference type="InterPro" id="IPR000150">
    <property type="entry name" value="Cof"/>
</dbReference>
<dbReference type="Proteomes" id="UP000445000">
    <property type="component" value="Unassembled WGS sequence"/>
</dbReference>
<dbReference type="PANTHER" id="PTHR10000">
    <property type="entry name" value="PHOSPHOSERINE PHOSPHATASE"/>
    <property type="match status" value="1"/>
</dbReference>
<dbReference type="EMBL" id="BLJN01000003">
    <property type="protein sequence ID" value="GFE81580.1"/>
    <property type="molecule type" value="Genomic_DNA"/>
</dbReference>
<evidence type="ECO:0000313" key="1">
    <source>
        <dbReference type="EMBL" id="GFE81580.1"/>
    </source>
</evidence>
<dbReference type="InterPro" id="IPR023214">
    <property type="entry name" value="HAD_sf"/>
</dbReference>
<reference evidence="2" key="1">
    <citation type="submission" date="2020-01" db="EMBL/GenBank/DDBJ databases">
        <title>'Steroidobacter agaridevorans' sp. nov., agar-degrading bacteria isolated from rhizosphere soils.</title>
        <authorList>
            <person name="Ikenaga M."/>
            <person name="Kataoka M."/>
            <person name="Murouchi A."/>
            <person name="Katsuragi S."/>
            <person name="Sakai M."/>
        </authorList>
    </citation>
    <scope>NUCLEOTIDE SEQUENCE [LARGE SCALE GENOMIC DNA]</scope>
    <source>
        <strain evidence="2">YU21-B</strain>
    </source>
</reference>
<dbReference type="PROSITE" id="PS01229">
    <property type="entry name" value="COF_2"/>
    <property type="match status" value="1"/>
</dbReference>
<name>A0A829YEB8_9GAMM</name>
<keyword evidence="2" id="KW-1185">Reference proteome</keyword>
<dbReference type="NCBIfam" id="TIGR00099">
    <property type="entry name" value="Cof-subfamily"/>
    <property type="match status" value="1"/>
</dbReference>
<dbReference type="PANTHER" id="PTHR10000:SF8">
    <property type="entry name" value="HAD SUPERFAMILY HYDROLASE-LIKE, TYPE 3"/>
    <property type="match status" value="1"/>
</dbReference>
<evidence type="ECO:0008006" key="3">
    <source>
        <dbReference type="Google" id="ProtNLM"/>
    </source>
</evidence>
<dbReference type="RefSeq" id="WP_161813209.1">
    <property type="nucleotide sequence ID" value="NZ_BLJN01000003.1"/>
</dbReference>
<evidence type="ECO:0000313" key="2">
    <source>
        <dbReference type="Proteomes" id="UP000445000"/>
    </source>
</evidence>
<dbReference type="SUPFAM" id="SSF56784">
    <property type="entry name" value="HAD-like"/>
    <property type="match status" value="1"/>
</dbReference>
<dbReference type="AlphaFoldDB" id="A0A829YEB8"/>
<dbReference type="Gene3D" id="3.30.1240.10">
    <property type="match status" value="1"/>
</dbReference>
<accession>A0A829YEB8</accession>
<dbReference type="Gene3D" id="3.40.50.1000">
    <property type="entry name" value="HAD superfamily/HAD-like"/>
    <property type="match status" value="1"/>
</dbReference>
<sequence>MIALIGIDVDGTLIGSSGEVPGVIWQLAAEARAKGIHLALCSGRPAFGVAAEYARRLDDDGWHIFQNGASVVNLATHESRSTPLPEGSVRGLISHARETGHVLELYGDDDYAVESQAPWAKEHAELLGLPFKPRPYETLSPPWVRAQWLLSPEDARRVVAPPDLEMADSSSPLMPDVRFIGLTRHGVSKGVAMREIAAAYRVDMRDVMYIGDSGNDLSALRVVGHPIAMGNADPEVIAAAERTIGHVDEAGLADALKLAIGSR</sequence>
<dbReference type="Pfam" id="PF08282">
    <property type="entry name" value="Hydrolase_3"/>
    <property type="match status" value="2"/>
</dbReference>